<proteinExistence type="predicted"/>
<dbReference type="RefSeq" id="WP_171194439.1">
    <property type="nucleotide sequence ID" value="NZ_CP061032.1"/>
</dbReference>
<dbReference type="KEGG" id="cluj:IAU68_03585"/>
<dbReference type="EMBL" id="CP061032">
    <property type="protein sequence ID" value="QNP90858.1"/>
    <property type="molecule type" value="Genomic_DNA"/>
</dbReference>
<evidence type="ECO:0000313" key="3">
    <source>
        <dbReference type="Proteomes" id="UP000516235"/>
    </source>
</evidence>
<evidence type="ECO:0000313" key="2">
    <source>
        <dbReference type="EMBL" id="QNP90858.1"/>
    </source>
</evidence>
<dbReference type="AlphaFoldDB" id="A0A7H0K0P2"/>
<reference evidence="3 4" key="1">
    <citation type="submission" date="2020-08" db="EMBL/GenBank/DDBJ databases">
        <title>novel species in genus Corynebacterium.</title>
        <authorList>
            <person name="Zhang G."/>
        </authorList>
    </citation>
    <scope>NUCLEOTIDE SEQUENCE [LARGE SCALE GENOMIC DNA]</scope>
    <source>
        <strain evidence="2">Zg-917</strain>
        <strain evidence="3 4">zg-917</strain>
    </source>
</reference>
<dbReference type="Proteomes" id="UP000516235">
    <property type="component" value="Chromosome"/>
</dbReference>
<dbReference type="EMBL" id="JACMYE010000007">
    <property type="protein sequence ID" value="MBC3179398.1"/>
    <property type="molecule type" value="Genomic_DNA"/>
</dbReference>
<protein>
    <submittedName>
        <fullName evidence="2">Uncharacterized protein</fullName>
    </submittedName>
</protein>
<gene>
    <name evidence="1" type="ORF">H7348_08805</name>
    <name evidence="2" type="ORF">IAU68_03585</name>
</gene>
<name>A0A7H0K0P2_9CORY</name>
<sequence>MANPAELLHDVFSEWGSEARNGISTCSSRADDGVLTLHRRCVGYLNQIEDVLEAMGRAGKRVSTYQKQFPVWVKTVFNYNGNWASSDSPISDFALDILDNLIEAMEPFVPVLDVDRFEDLKHYLKVVQEELQEDESLAPGVKRGAQVLVENVLTLIDSYKVVGDFELEQALKSLLGSLALVTVQSTKKQRWRDIISDFFIPYSVNQAPGLEIPPLPKLLELVQGG</sequence>
<evidence type="ECO:0000313" key="4">
    <source>
        <dbReference type="Proteomes" id="UP000642876"/>
    </source>
</evidence>
<keyword evidence="4" id="KW-1185">Reference proteome</keyword>
<organism evidence="2 3">
    <name type="scientific">Corynebacterium lujinxingii</name>
    <dbReference type="NCBI Taxonomy" id="2763010"/>
    <lineage>
        <taxon>Bacteria</taxon>
        <taxon>Bacillati</taxon>
        <taxon>Actinomycetota</taxon>
        <taxon>Actinomycetes</taxon>
        <taxon>Mycobacteriales</taxon>
        <taxon>Corynebacteriaceae</taxon>
        <taxon>Corynebacterium</taxon>
    </lineage>
</organism>
<accession>A0A7H0K0P2</accession>
<dbReference type="Proteomes" id="UP000642876">
    <property type="component" value="Unassembled WGS sequence"/>
</dbReference>
<evidence type="ECO:0000313" key="1">
    <source>
        <dbReference type="EMBL" id="MBC3179398.1"/>
    </source>
</evidence>